<keyword evidence="9" id="KW-0732">Signal</keyword>
<comment type="subcellular location">
    <subcellularLocation>
        <location evidence="1">Cell outer membrane</location>
    </subcellularLocation>
</comment>
<evidence type="ECO:0000256" key="2">
    <source>
        <dbReference type="ARBA" id="ARBA00007613"/>
    </source>
</evidence>
<dbReference type="AlphaFoldDB" id="A0A840VSI9"/>
<name>A0A840VSI9_9PROT</name>
<keyword evidence="11" id="KW-1185">Reference proteome</keyword>
<reference evidence="10 11" key="1">
    <citation type="submission" date="2020-08" db="EMBL/GenBank/DDBJ databases">
        <title>Genomic Encyclopedia of Type Strains, Phase IV (KMG-IV): sequencing the most valuable type-strain genomes for metagenomic binning, comparative biology and taxonomic classification.</title>
        <authorList>
            <person name="Goeker M."/>
        </authorList>
    </citation>
    <scope>NUCLEOTIDE SEQUENCE [LARGE SCALE GENOMIC DNA]</scope>
    <source>
        <strain evidence="10 11">DSM 27026</strain>
    </source>
</reference>
<keyword evidence="6" id="KW-0472">Membrane</keyword>
<evidence type="ECO:0000256" key="8">
    <source>
        <dbReference type="SAM" id="Coils"/>
    </source>
</evidence>
<dbReference type="GO" id="GO:0009279">
    <property type="term" value="C:cell outer membrane"/>
    <property type="evidence" value="ECO:0007669"/>
    <property type="project" value="UniProtKB-SubCell"/>
</dbReference>
<evidence type="ECO:0000256" key="7">
    <source>
        <dbReference type="ARBA" id="ARBA00023237"/>
    </source>
</evidence>
<keyword evidence="7" id="KW-0998">Cell outer membrane</keyword>
<keyword evidence="3" id="KW-0813">Transport</keyword>
<dbReference type="PANTHER" id="PTHR30026">
    <property type="entry name" value="OUTER MEMBRANE PROTEIN TOLC"/>
    <property type="match status" value="1"/>
</dbReference>
<dbReference type="InterPro" id="IPR051906">
    <property type="entry name" value="TolC-like"/>
</dbReference>
<dbReference type="PANTHER" id="PTHR30026:SF22">
    <property type="entry name" value="OUTER MEMBRANE EFFLUX PROTEIN"/>
    <property type="match status" value="1"/>
</dbReference>
<comment type="caution">
    <text evidence="10">The sequence shown here is derived from an EMBL/GenBank/DDBJ whole genome shotgun (WGS) entry which is preliminary data.</text>
</comment>
<dbReference type="Gene3D" id="1.20.1600.10">
    <property type="entry name" value="Outer membrane efflux proteins (OEP)"/>
    <property type="match status" value="1"/>
</dbReference>
<dbReference type="GO" id="GO:0015562">
    <property type="term" value="F:efflux transmembrane transporter activity"/>
    <property type="evidence" value="ECO:0007669"/>
    <property type="project" value="InterPro"/>
</dbReference>
<protein>
    <submittedName>
        <fullName evidence="10">Outer membrane protein</fullName>
    </submittedName>
</protein>
<feature type="chain" id="PRO_5032752957" evidence="9">
    <location>
        <begin position="22"/>
        <end position="493"/>
    </location>
</feature>
<evidence type="ECO:0000313" key="10">
    <source>
        <dbReference type="EMBL" id="MBB5373192.1"/>
    </source>
</evidence>
<organism evidence="10 11">
    <name type="scientific">Acidocella aromatica</name>
    <dbReference type="NCBI Taxonomy" id="1303579"/>
    <lineage>
        <taxon>Bacteria</taxon>
        <taxon>Pseudomonadati</taxon>
        <taxon>Pseudomonadota</taxon>
        <taxon>Alphaproteobacteria</taxon>
        <taxon>Acetobacterales</taxon>
        <taxon>Acidocellaceae</taxon>
        <taxon>Acidocella</taxon>
    </lineage>
</organism>
<feature type="signal peptide" evidence="9">
    <location>
        <begin position="1"/>
        <end position="21"/>
    </location>
</feature>
<evidence type="ECO:0000256" key="1">
    <source>
        <dbReference type="ARBA" id="ARBA00004442"/>
    </source>
</evidence>
<comment type="similarity">
    <text evidence="2">Belongs to the outer membrane factor (OMF) (TC 1.B.17) family.</text>
</comment>
<keyword evidence="8" id="KW-0175">Coiled coil</keyword>
<evidence type="ECO:0000256" key="4">
    <source>
        <dbReference type="ARBA" id="ARBA00022452"/>
    </source>
</evidence>
<keyword evidence="5" id="KW-0812">Transmembrane</keyword>
<dbReference type="InterPro" id="IPR010130">
    <property type="entry name" value="T1SS_OMP_TolC"/>
</dbReference>
<sequence length="493" mass="51798">MLLAGVALAGGLMPSAGPAFAGSPATLTEALVEAYNNNATLQAQRASLRQADEQVPSALSGWRPTVQISSAVGHGFGTEKINPYNSYGSNAYTVSENRNTLESQVTLDQPIYKGGKTIASLREAKNQVFAARAQLLATEQTVFLNVINAYVAVVTDQQLLDLQKSNEQVMQQQLHDTQAQFSVGEITMTSVAQAEASLAQAKEQVDVAQGNLQVARENFRQLVGDYPADNPAPPQPVLLPVKSKGEAGQAAISNNPNVIASEFTDAANKDAVDVAFSALMPQIDVQATAFNQQGSSGIGVVQNGGSVSAQLTVPLYQGGSEYAAIRTARAKEQQSFAAILDAQRNAYQQAGQAWDALSSTRAAIVSTNAAIRADAIALDGTEREELVGTRTTLDVLNAQQLVLNAQVQQVQNIATLVNNSYTMVAAIGRLTVRDLNLPVQEYDDLKYYDAVKYAGFGTGEAADKAAGLTPSGALLTASPIPAITDGRASGAAP</sequence>
<dbReference type="GO" id="GO:0015288">
    <property type="term" value="F:porin activity"/>
    <property type="evidence" value="ECO:0007669"/>
    <property type="project" value="TreeGrafter"/>
</dbReference>
<evidence type="ECO:0000256" key="6">
    <source>
        <dbReference type="ARBA" id="ARBA00023136"/>
    </source>
</evidence>
<accession>A0A840VSI9</accession>
<dbReference type="RefSeq" id="WP_183266211.1">
    <property type="nucleotide sequence ID" value="NZ_JACHFJ010000005.1"/>
</dbReference>
<dbReference type="Proteomes" id="UP000553706">
    <property type="component" value="Unassembled WGS sequence"/>
</dbReference>
<feature type="coiled-coil region" evidence="8">
    <location>
        <begin position="191"/>
        <end position="218"/>
    </location>
</feature>
<evidence type="ECO:0000313" key="11">
    <source>
        <dbReference type="Proteomes" id="UP000553706"/>
    </source>
</evidence>
<dbReference type="NCBIfam" id="TIGR01844">
    <property type="entry name" value="type_I_sec_TolC"/>
    <property type="match status" value="1"/>
</dbReference>
<dbReference type="SUPFAM" id="SSF56954">
    <property type="entry name" value="Outer membrane efflux proteins (OEP)"/>
    <property type="match status" value="1"/>
</dbReference>
<evidence type="ECO:0000256" key="3">
    <source>
        <dbReference type="ARBA" id="ARBA00022448"/>
    </source>
</evidence>
<dbReference type="InterPro" id="IPR003423">
    <property type="entry name" value="OMP_efflux"/>
</dbReference>
<proteinExistence type="inferred from homology"/>
<evidence type="ECO:0000256" key="9">
    <source>
        <dbReference type="SAM" id="SignalP"/>
    </source>
</evidence>
<dbReference type="EMBL" id="JACHFJ010000005">
    <property type="protein sequence ID" value="MBB5373192.1"/>
    <property type="molecule type" value="Genomic_DNA"/>
</dbReference>
<keyword evidence="4" id="KW-1134">Transmembrane beta strand</keyword>
<evidence type="ECO:0000256" key="5">
    <source>
        <dbReference type="ARBA" id="ARBA00022692"/>
    </source>
</evidence>
<dbReference type="Pfam" id="PF02321">
    <property type="entry name" value="OEP"/>
    <property type="match status" value="2"/>
</dbReference>
<dbReference type="GO" id="GO:1990281">
    <property type="term" value="C:efflux pump complex"/>
    <property type="evidence" value="ECO:0007669"/>
    <property type="project" value="TreeGrafter"/>
</dbReference>
<gene>
    <name evidence="10" type="ORF">HNP71_001451</name>
</gene>